<name>A0A9P0E8T7_NEZVI</name>
<evidence type="ECO:0000313" key="2">
    <source>
        <dbReference type="Proteomes" id="UP001152798"/>
    </source>
</evidence>
<dbReference type="Proteomes" id="UP001152798">
    <property type="component" value="Chromosome 1"/>
</dbReference>
<dbReference type="AlphaFoldDB" id="A0A9P0E8T7"/>
<gene>
    <name evidence="1" type="ORF">NEZAVI_LOCUS3071</name>
</gene>
<accession>A0A9P0E8T7</accession>
<protein>
    <submittedName>
        <fullName evidence="1">Uncharacterized protein</fullName>
    </submittedName>
</protein>
<evidence type="ECO:0000313" key="1">
    <source>
        <dbReference type="EMBL" id="CAH1392208.1"/>
    </source>
</evidence>
<reference evidence="1" key="1">
    <citation type="submission" date="2022-01" db="EMBL/GenBank/DDBJ databases">
        <authorList>
            <person name="King R."/>
        </authorList>
    </citation>
    <scope>NUCLEOTIDE SEQUENCE</scope>
</reference>
<sequence>MMPSPPANNRPEDERDSRGRDSHLGFCRYDLVSPGSCLSSPGQGYHKEEQIIKFQLGEIPVSKLNGFCSDGKVTIESLEEGIMKPKTAKVSFNWMKRFEEKAMGLLKQFKVGQWISANSSSGQNNWPLSSHRLLLGYLVFCRIS</sequence>
<dbReference type="EMBL" id="OV725077">
    <property type="protein sequence ID" value="CAH1392208.1"/>
    <property type="molecule type" value="Genomic_DNA"/>
</dbReference>
<organism evidence="1 2">
    <name type="scientific">Nezara viridula</name>
    <name type="common">Southern green stink bug</name>
    <name type="synonym">Cimex viridulus</name>
    <dbReference type="NCBI Taxonomy" id="85310"/>
    <lineage>
        <taxon>Eukaryota</taxon>
        <taxon>Metazoa</taxon>
        <taxon>Ecdysozoa</taxon>
        <taxon>Arthropoda</taxon>
        <taxon>Hexapoda</taxon>
        <taxon>Insecta</taxon>
        <taxon>Pterygota</taxon>
        <taxon>Neoptera</taxon>
        <taxon>Paraneoptera</taxon>
        <taxon>Hemiptera</taxon>
        <taxon>Heteroptera</taxon>
        <taxon>Panheteroptera</taxon>
        <taxon>Pentatomomorpha</taxon>
        <taxon>Pentatomoidea</taxon>
        <taxon>Pentatomidae</taxon>
        <taxon>Pentatominae</taxon>
        <taxon>Nezara</taxon>
    </lineage>
</organism>
<proteinExistence type="predicted"/>
<keyword evidence="2" id="KW-1185">Reference proteome</keyword>